<evidence type="ECO:0000256" key="7">
    <source>
        <dbReference type="SAM" id="Phobius"/>
    </source>
</evidence>
<gene>
    <name evidence="8" type="ORF">H8705_05040</name>
</gene>
<dbReference type="PANTHER" id="PTHR43663">
    <property type="entry name" value="CHROMATE TRANSPORT PROTEIN-RELATED"/>
    <property type="match status" value="1"/>
</dbReference>
<evidence type="ECO:0000256" key="6">
    <source>
        <dbReference type="ARBA" id="ARBA00023136"/>
    </source>
</evidence>
<feature type="transmembrane region" description="Helical" evidence="7">
    <location>
        <begin position="80"/>
        <end position="106"/>
    </location>
</feature>
<keyword evidence="9" id="KW-1185">Reference proteome</keyword>
<feature type="transmembrane region" description="Helical" evidence="7">
    <location>
        <begin position="113"/>
        <end position="136"/>
    </location>
</feature>
<dbReference type="PANTHER" id="PTHR43663:SF1">
    <property type="entry name" value="CHROMATE TRANSPORTER"/>
    <property type="match status" value="1"/>
</dbReference>
<dbReference type="Proteomes" id="UP000623678">
    <property type="component" value="Unassembled WGS sequence"/>
</dbReference>
<protein>
    <submittedName>
        <fullName evidence="8">Chromate transporter</fullName>
    </submittedName>
</protein>
<sequence length="195" mass="21169">MKNNLRIKKCITLFLTFMKIGAFTFGGGYAMIPLIQRETVEHHHWVTDSDILDLLAIAEATPGVIAVNSATFIGYRVAGFFGALVATLGVVLPSFVTISILSLFIMQYKQIKWLTWVFDGIRAGVVVLIVNAVIKIKHQCAKDKFNSIIMILAFSAAAFINMDVILILIAAAAAGVVRQMLLLKKVSKGGGDGNV</sequence>
<dbReference type="RefSeq" id="WP_262394728.1">
    <property type="nucleotide sequence ID" value="NZ_JACRTD010000003.1"/>
</dbReference>
<dbReference type="Pfam" id="PF02417">
    <property type="entry name" value="Chromate_transp"/>
    <property type="match status" value="1"/>
</dbReference>
<keyword evidence="6 7" id="KW-0472">Membrane</keyword>
<comment type="similarity">
    <text evidence="2">Belongs to the chromate ion transporter (CHR) (TC 2.A.51) family.</text>
</comment>
<dbReference type="GO" id="GO:0005886">
    <property type="term" value="C:plasma membrane"/>
    <property type="evidence" value="ECO:0007669"/>
    <property type="project" value="UniProtKB-SubCell"/>
</dbReference>
<comment type="subcellular location">
    <subcellularLocation>
        <location evidence="1">Cell membrane</location>
        <topology evidence="1">Multi-pass membrane protein</topology>
    </subcellularLocation>
</comment>
<reference evidence="8" key="1">
    <citation type="submission" date="2020-08" db="EMBL/GenBank/DDBJ databases">
        <title>Genome public.</title>
        <authorList>
            <person name="Liu C."/>
            <person name="Sun Q."/>
        </authorList>
    </citation>
    <scope>NUCLEOTIDE SEQUENCE</scope>
    <source>
        <strain evidence="8">NSJ-64</strain>
    </source>
</reference>
<dbReference type="AlphaFoldDB" id="A0A926EKA3"/>
<comment type="caution">
    <text evidence="8">The sequence shown here is derived from an EMBL/GenBank/DDBJ whole genome shotgun (WGS) entry which is preliminary data.</text>
</comment>
<dbReference type="InterPro" id="IPR052518">
    <property type="entry name" value="CHR_Transporter"/>
</dbReference>
<keyword evidence="3" id="KW-1003">Cell membrane</keyword>
<proteinExistence type="inferred from homology"/>
<evidence type="ECO:0000256" key="4">
    <source>
        <dbReference type="ARBA" id="ARBA00022692"/>
    </source>
</evidence>
<evidence type="ECO:0000256" key="3">
    <source>
        <dbReference type="ARBA" id="ARBA00022475"/>
    </source>
</evidence>
<accession>A0A926EKA3</accession>
<organism evidence="8 9">
    <name type="scientific">Youxingia wuxianensis</name>
    <dbReference type="NCBI Taxonomy" id="2763678"/>
    <lineage>
        <taxon>Bacteria</taxon>
        <taxon>Bacillati</taxon>
        <taxon>Bacillota</taxon>
        <taxon>Clostridia</taxon>
        <taxon>Eubacteriales</taxon>
        <taxon>Oscillospiraceae</taxon>
        <taxon>Youxingia</taxon>
    </lineage>
</organism>
<evidence type="ECO:0000256" key="1">
    <source>
        <dbReference type="ARBA" id="ARBA00004651"/>
    </source>
</evidence>
<feature type="transmembrane region" description="Helical" evidence="7">
    <location>
        <begin position="148"/>
        <end position="177"/>
    </location>
</feature>
<evidence type="ECO:0000256" key="2">
    <source>
        <dbReference type="ARBA" id="ARBA00005262"/>
    </source>
</evidence>
<keyword evidence="5 7" id="KW-1133">Transmembrane helix</keyword>
<dbReference type="EMBL" id="JACRTD010000003">
    <property type="protein sequence ID" value="MBC8584943.1"/>
    <property type="molecule type" value="Genomic_DNA"/>
</dbReference>
<feature type="transmembrane region" description="Helical" evidence="7">
    <location>
        <begin position="12"/>
        <end position="32"/>
    </location>
</feature>
<evidence type="ECO:0000313" key="9">
    <source>
        <dbReference type="Proteomes" id="UP000623678"/>
    </source>
</evidence>
<evidence type="ECO:0000313" key="8">
    <source>
        <dbReference type="EMBL" id="MBC8584943.1"/>
    </source>
</evidence>
<dbReference type="GO" id="GO:0015109">
    <property type="term" value="F:chromate transmembrane transporter activity"/>
    <property type="evidence" value="ECO:0007669"/>
    <property type="project" value="InterPro"/>
</dbReference>
<keyword evidence="4 7" id="KW-0812">Transmembrane</keyword>
<dbReference type="InterPro" id="IPR003370">
    <property type="entry name" value="Chromate_transpt"/>
</dbReference>
<evidence type="ECO:0000256" key="5">
    <source>
        <dbReference type="ARBA" id="ARBA00022989"/>
    </source>
</evidence>
<name>A0A926EKA3_9FIRM</name>